<dbReference type="EMBL" id="JAACXV010017909">
    <property type="protein sequence ID" value="KAF7264225.1"/>
    <property type="molecule type" value="Genomic_DNA"/>
</dbReference>
<accession>A0A834M291</accession>
<evidence type="ECO:0000313" key="2">
    <source>
        <dbReference type="EMBL" id="KAF7264230.1"/>
    </source>
</evidence>
<evidence type="ECO:0000313" key="1">
    <source>
        <dbReference type="EMBL" id="KAF7264225.1"/>
    </source>
</evidence>
<organism evidence="1 3">
    <name type="scientific">Rhynchophorus ferrugineus</name>
    <name type="common">Red palm weevil</name>
    <name type="synonym">Curculio ferrugineus</name>
    <dbReference type="NCBI Taxonomy" id="354439"/>
    <lineage>
        <taxon>Eukaryota</taxon>
        <taxon>Metazoa</taxon>
        <taxon>Ecdysozoa</taxon>
        <taxon>Arthropoda</taxon>
        <taxon>Hexapoda</taxon>
        <taxon>Insecta</taxon>
        <taxon>Pterygota</taxon>
        <taxon>Neoptera</taxon>
        <taxon>Endopterygota</taxon>
        <taxon>Coleoptera</taxon>
        <taxon>Polyphaga</taxon>
        <taxon>Cucujiformia</taxon>
        <taxon>Curculionidae</taxon>
        <taxon>Dryophthorinae</taxon>
        <taxon>Rhynchophorus</taxon>
    </lineage>
</organism>
<dbReference type="Proteomes" id="UP000625711">
    <property type="component" value="Unassembled WGS sequence"/>
</dbReference>
<name>A0A834M291_RHYFE</name>
<proteinExistence type="predicted"/>
<dbReference type="EMBL" id="JAACXV010017906">
    <property type="protein sequence ID" value="KAF7264230.1"/>
    <property type="molecule type" value="Genomic_DNA"/>
</dbReference>
<reference evidence="1" key="1">
    <citation type="submission" date="2020-08" db="EMBL/GenBank/DDBJ databases">
        <title>Genome sequencing and assembly of the red palm weevil Rhynchophorus ferrugineus.</title>
        <authorList>
            <person name="Dias G.B."/>
            <person name="Bergman C.M."/>
            <person name="Manee M."/>
        </authorList>
    </citation>
    <scope>NUCLEOTIDE SEQUENCE</scope>
    <source>
        <strain evidence="1">AA-2017</strain>
        <tissue evidence="1">Whole larva</tissue>
    </source>
</reference>
<keyword evidence="3" id="KW-1185">Reference proteome</keyword>
<sequence length="200" mass="21910">MGDAVAARSMVAAEFWGGVAMKLLLGYGSISISQQPYELGILKRSQADPFARRLQIAHNYAAVLSNRARLVAGSLYHPDDGRGAVVVRVPHRIVAFVTFIENFYGRAITNNLNWTSTRSVNVARSAELSSAISRCADEDVYQAVGLSDSCFMLNGTSLFGRPAAPGYASASFMRRPWFMGPLHESGWVFEASRVKYLPNK</sequence>
<dbReference type="AlphaFoldDB" id="A0A834M291"/>
<comment type="caution">
    <text evidence="1">The sequence shown here is derived from an EMBL/GenBank/DDBJ whole genome shotgun (WGS) entry which is preliminary data.</text>
</comment>
<evidence type="ECO:0000313" key="3">
    <source>
        <dbReference type="Proteomes" id="UP000625711"/>
    </source>
</evidence>
<protein>
    <submittedName>
        <fullName evidence="1">Uncharacterized protein</fullName>
    </submittedName>
</protein>
<gene>
    <name evidence="2" type="ORF">GWI33_000447</name>
    <name evidence="1" type="ORF">GWI33_000452</name>
</gene>